<sequence length="185" mass="20224">MSSSDPRSFRRSPLRQTMARGLFALALGLSAISLSGCGFQPLYGGKGIGAAAADRLMEVDIASIPDREGQKLRNLLIDNFYPSERPSNPRYRLDVSLSASEQKLALQKDATAVRAQLLVNAPYRLTDTQTGQVVFQSSSRSMVSYNTLEQHYAAIVTVQSAYDRALEDISNDITTRVAMFLGRGS</sequence>
<dbReference type="EMBL" id="VTTN01000028">
    <property type="protein sequence ID" value="KAA0587959.1"/>
    <property type="molecule type" value="Genomic_DNA"/>
</dbReference>
<dbReference type="Proteomes" id="UP000324927">
    <property type="component" value="Unassembled WGS sequence"/>
</dbReference>
<dbReference type="InterPro" id="IPR007485">
    <property type="entry name" value="LPS_assembly_LptE"/>
</dbReference>
<organism evidence="1 2">
    <name type="scientific">Azospirillum lipoferum</name>
    <dbReference type="NCBI Taxonomy" id="193"/>
    <lineage>
        <taxon>Bacteria</taxon>
        <taxon>Pseudomonadati</taxon>
        <taxon>Pseudomonadota</taxon>
        <taxon>Alphaproteobacteria</taxon>
        <taxon>Rhodospirillales</taxon>
        <taxon>Azospirillaceae</taxon>
        <taxon>Azospirillum</taxon>
    </lineage>
</organism>
<dbReference type="AlphaFoldDB" id="A0A5A9G429"/>
<proteinExistence type="predicted"/>
<dbReference type="Pfam" id="PF04390">
    <property type="entry name" value="LptE"/>
    <property type="match status" value="1"/>
</dbReference>
<evidence type="ECO:0000313" key="1">
    <source>
        <dbReference type="EMBL" id="KAA0587959.1"/>
    </source>
</evidence>
<gene>
    <name evidence="1" type="ORF">FZ942_33665</name>
</gene>
<dbReference type="OrthoDB" id="8480109at2"/>
<reference evidence="1 2" key="1">
    <citation type="submission" date="2019-08" db="EMBL/GenBank/DDBJ databases">
        <authorList>
            <person name="Grouzdev D."/>
            <person name="Tikhonova E."/>
            <person name="Kravchenko I."/>
        </authorList>
    </citation>
    <scope>NUCLEOTIDE SEQUENCE [LARGE SCALE GENOMIC DNA]</scope>
    <source>
        <strain evidence="1 2">59b</strain>
    </source>
</reference>
<keyword evidence="2" id="KW-1185">Reference proteome</keyword>
<dbReference type="Gene3D" id="3.30.160.150">
    <property type="entry name" value="Lipoprotein like domain"/>
    <property type="match status" value="1"/>
</dbReference>
<evidence type="ECO:0000313" key="2">
    <source>
        <dbReference type="Proteomes" id="UP000324927"/>
    </source>
</evidence>
<protein>
    <recommendedName>
        <fullName evidence="3">LPS-assembly lipoprotein</fullName>
    </recommendedName>
</protein>
<evidence type="ECO:0008006" key="3">
    <source>
        <dbReference type="Google" id="ProtNLM"/>
    </source>
</evidence>
<comment type="caution">
    <text evidence="1">The sequence shown here is derived from an EMBL/GenBank/DDBJ whole genome shotgun (WGS) entry which is preliminary data.</text>
</comment>
<name>A0A5A9G429_AZOLI</name>
<accession>A0A5A9G429</accession>